<feature type="compositionally biased region" description="Acidic residues" evidence="1">
    <location>
        <begin position="32"/>
        <end position="41"/>
    </location>
</feature>
<proteinExistence type="predicted"/>
<dbReference type="EMBL" id="MGDZ01000050">
    <property type="protein sequence ID" value="OGL72792.1"/>
    <property type="molecule type" value="Genomic_DNA"/>
</dbReference>
<gene>
    <name evidence="3" type="ORF">A3D72_03955</name>
</gene>
<evidence type="ECO:0000313" key="4">
    <source>
        <dbReference type="Proteomes" id="UP000176303"/>
    </source>
</evidence>
<evidence type="ECO:0000256" key="2">
    <source>
        <dbReference type="SAM" id="Phobius"/>
    </source>
</evidence>
<feature type="compositionally biased region" description="Low complexity" evidence="1">
    <location>
        <begin position="22"/>
        <end position="31"/>
    </location>
</feature>
<evidence type="ECO:0000313" key="3">
    <source>
        <dbReference type="EMBL" id="OGL72792.1"/>
    </source>
</evidence>
<organism evidence="3 4">
    <name type="scientific">Candidatus Uhrbacteria bacterium RIFCSPHIGHO2_02_FULL_57_19</name>
    <dbReference type="NCBI Taxonomy" id="1802391"/>
    <lineage>
        <taxon>Bacteria</taxon>
        <taxon>Candidatus Uhriibacteriota</taxon>
    </lineage>
</organism>
<reference evidence="3 4" key="1">
    <citation type="journal article" date="2016" name="Nat. Commun.">
        <title>Thousands of microbial genomes shed light on interconnected biogeochemical processes in an aquifer system.</title>
        <authorList>
            <person name="Anantharaman K."/>
            <person name="Brown C.T."/>
            <person name="Hug L.A."/>
            <person name="Sharon I."/>
            <person name="Castelle C.J."/>
            <person name="Probst A.J."/>
            <person name="Thomas B.C."/>
            <person name="Singh A."/>
            <person name="Wilkins M.J."/>
            <person name="Karaoz U."/>
            <person name="Brodie E.L."/>
            <person name="Williams K.H."/>
            <person name="Hubbard S.S."/>
            <person name="Banfield J.F."/>
        </authorList>
    </citation>
    <scope>NUCLEOTIDE SEQUENCE [LARGE SCALE GENOMIC DNA]</scope>
</reference>
<evidence type="ECO:0000256" key="1">
    <source>
        <dbReference type="SAM" id="MobiDB-lite"/>
    </source>
</evidence>
<evidence type="ECO:0008006" key="5">
    <source>
        <dbReference type="Google" id="ProtNLM"/>
    </source>
</evidence>
<dbReference type="Proteomes" id="UP000176303">
    <property type="component" value="Unassembled WGS sequence"/>
</dbReference>
<dbReference type="STRING" id="1802391.A3D72_03955"/>
<feature type="transmembrane region" description="Helical" evidence="2">
    <location>
        <begin position="87"/>
        <end position="107"/>
    </location>
</feature>
<keyword evidence="2" id="KW-1133">Transmembrane helix</keyword>
<keyword evidence="2" id="KW-0472">Membrane</keyword>
<name>A0A1F7U3G5_9BACT</name>
<comment type="caution">
    <text evidence="3">The sequence shown here is derived from an EMBL/GenBank/DDBJ whole genome shotgun (WGS) entry which is preliminary data.</text>
</comment>
<keyword evidence="2" id="KW-0812">Transmembrane</keyword>
<feature type="region of interest" description="Disordered" evidence="1">
    <location>
        <begin position="1"/>
        <end position="75"/>
    </location>
</feature>
<sequence length="448" mass="47788">MPRRKKIVEKPVVPEPKEEEPVIPVRPSSVPEEVEEMEIDQPPERKPKAVPDWEGEAEVEEPVTSAQADSKKKPRPPAIHISLYRKIASAFAVATGLILVVVLYLAFARATITVVPRKVPVSTEVLVTVRPQPTGDEVKGVLEQTTAEKTKTVPIAGEGRTEEAQAVGTVTLINLTSRGQPLVATTRLLSEGGALFRLKSGVTVSAGGRLDAEVYADKPGASGNIEPSKFTIPGLNSSLQQSIYAVSTTQMTGGVRTVKVVTEADVESAVAAVERELADEATATLRALAGDSADGRGEIVSYEATKRQTDAAVGTEASAVEVTVGIRAEGVFYDLEAVEERALSGLRAAIPAGQELVSVDKESFQVTVERSDAEAGVATLKILAAGDAAVNDGSDIFDREKLAGLSAKGVAEYFKKFPEIEAASVRFRPSWLRRVPKLKDHIDIVIVR</sequence>
<dbReference type="AlphaFoldDB" id="A0A1F7U3G5"/>
<accession>A0A1F7U3G5</accession>
<protein>
    <recommendedName>
        <fullName evidence="5">Baseplate protein J-like domain-containing protein</fullName>
    </recommendedName>
</protein>
<feature type="compositionally biased region" description="Basic and acidic residues" evidence="1">
    <location>
        <begin position="42"/>
        <end position="51"/>
    </location>
</feature>